<dbReference type="InterPro" id="IPR050671">
    <property type="entry name" value="CD300_family_receptors"/>
</dbReference>
<dbReference type="AlphaFoldDB" id="A0AAY3ZV13"/>
<dbReference type="Proteomes" id="UP000694580">
    <property type="component" value="Chromosome 3"/>
</dbReference>
<dbReference type="PANTHER" id="PTHR11860:SF87">
    <property type="entry name" value="CMRF35-LIKE MOLECULE 8"/>
    <property type="match status" value="1"/>
</dbReference>
<keyword evidence="2" id="KW-0812">Transmembrane</keyword>
<dbReference type="PANTHER" id="PTHR11860">
    <property type="entry name" value="POLYMERIC-IMMUNOGLOBULIN RECEPTOR"/>
    <property type="match status" value="1"/>
</dbReference>
<dbReference type="GO" id="GO:0004888">
    <property type="term" value="F:transmembrane signaling receptor activity"/>
    <property type="evidence" value="ECO:0007669"/>
    <property type="project" value="TreeGrafter"/>
</dbReference>
<feature type="region of interest" description="Disordered" evidence="4">
    <location>
        <begin position="56"/>
        <end position="82"/>
    </location>
</feature>
<evidence type="ECO:0000256" key="4">
    <source>
        <dbReference type="SAM" id="MobiDB-lite"/>
    </source>
</evidence>
<comment type="subcellular location">
    <subcellularLocation>
        <location evidence="1">Membrane</location>
    </subcellularLocation>
</comment>
<evidence type="ECO:0000313" key="6">
    <source>
        <dbReference type="Ensembl" id="ENSDCDP00010000522.1"/>
    </source>
</evidence>
<dbReference type="Gene3D" id="2.60.40.10">
    <property type="entry name" value="Immunoglobulins"/>
    <property type="match status" value="1"/>
</dbReference>
<dbReference type="SUPFAM" id="SSF48726">
    <property type="entry name" value="Immunoglobulin"/>
    <property type="match status" value="1"/>
</dbReference>
<evidence type="ECO:0000256" key="1">
    <source>
        <dbReference type="ARBA" id="ARBA00004370"/>
    </source>
</evidence>
<feature type="compositionally biased region" description="Basic residues" evidence="4">
    <location>
        <begin position="68"/>
        <end position="82"/>
    </location>
</feature>
<sequence>EADLLFVKSRTFTVTMNNLSRFDTGTYWCGVASDWESGGYRSLITKVHLTVTGQSCPPPSPLHSSGKQAHRGPRTHIPHIWV</sequence>
<keyword evidence="7" id="KW-1185">Reference proteome</keyword>
<name>A0AAY3ZV13_9TELE</name>
<reference evidence="6 7" key="1">
    <citation type="submission" date="2020-06" db="EMBL/GenBank/DDBJ databases">
        <authorList>
            <consortium name="Wellcome Sanger Institute Data Sharing"/>
        </authorList>
    </citation>
    <scope>NUCLEOTIDE SEQUENCE [LARGE SCALE GENOMIC DNA]</scope>
</reference>
<dbReference type="GO" id="GO:0005886">
    <property type="term" value="C:plasma membrane"/>
    <property type="evidence" value="ECO:0007669"/>
    <property type="project" value="TreeGrafter"/>
</dbReference>
<evidence type="ECO:0000259" key="5">
    <source>
        <dbReference type="Pfam" id="PF07686"/>
    </source>
</evidence>
<reference evidence="6" key="3">
    <citation type="submission" date="2025-09" db="UniProtKB">
        <authorList>
            <consortium name="Ensembl"/>
        </authorList>
    </citation>
    <scope>IDENTIFICATION</scope>
</reference>
<evidence type="ECO:0000256" key="2">
    <source>
        <dbReference type="ARBA" id="ARBA00022692"/>
    </source>
</evidence>
<dbReference type="Pfam" id="PF07686">
    <property type="entry name" value="V-set"/>
    <property type="match status" value="1"/>
</dbReference>
<feature type="domain" description="Immunoglobulin V-set" evidence="5">
    <location>
        <begin position="9"/>
        <end position="52"/>
    </location>
</feature>
<proteinExistence type="predicted"/>
<organism evidence="6 7">
    <name type="scientific">Denticeps clupeoides</name>
    <name type="common">denticle herring</name>
    <dbReference type="NCBI Taxonomy" id="299321"/>
    <lineage>
        <taxon>Eukaryota</taxon>
        <taxon>Metazoa</taxon>
        <taxon>Chordata</taxon>
        <taxon>Craniata</taxon>
        <taxon>Vertebrata</taxon>
        <taxon>Euteleostomi</taxon>
        <taxon>Actinopterygii</taxon>
        <taxon>Neopterygii</taxon>
        <taxon>Teleostei</taxon>
        <taxon>Clupei</taxon>
        <taxon>Clupeiformes</taxon>
        <taxon>Denticipitoidei</taxon>
        <taxon>Denticipitidae</taxon>
        <taxon>Denticeps</taxon>
    </lineage>
</organism>
<evidence type="ECO:0000256" key="3">
    <source>
        <dbReference type="ARBA" id="ARBA00023136"/>
    </source>
</evidence>
<protein>
    <recommendedName>
        <fullName evidence="5">Immunoglobulin V-set domain-containing protein</fullName>
    </recommendedName>
</protein>
<reference evidence="6" key="2">
    <citation type="submission" date="2025-08" db="UniProtKB">
        <authorList>
            <consortium name="Ensembl"/>
        </authorList>
    </citation>
    <scope>IDENTIFICATION</scope>
</reference>
<keyword evidence="3" id="KW-0472">Membrane</keyword>
<dbReference type="InterPro" id="IPR036179">
    <property type="entry name" value="Ig-like_dom_sf"/>
</dbReference>
<dbReference type="InterPro" id="IPR013106">
    <property type="entry name" value="Ig_V-set"/>
</dbReference>
<evidence type="ECO:0000313" key="7">
    <source>
        <dbReference type="Proteomes" id="UP000694580"/>
    </source>
</evidence>
<dbReference type="Ensembl" id="ENSDCDT00010000544.1">
    <property type="protein sequence ID" value="ENSDCDP00010000522.1"/>
    <property type="gene ID" value="ENSDCDG00010000288.1"/>
</dbReference>
<accession>A0AAY3ZV13</accession>
<dbReference type="InterPro" id="IPR013783">
    <property type="entry name" value="Ig-like_fold"/>
</dbReference>